<dbReference type="EMBL" id="SLWF01000007">
    <property type="protein sequence ID" value="TCN86259.1"/>
    <property type="molecule type" value="Genomic_DNA"/>
</dbReference>
<dbReference type="PROSITE" id="PS00175">
    <property type="entry name" value="PG_MUTASE"/>
    <property type="match status" value="1"/>
</dbReference>
<keyword evidence="6" id="KW-1185">Reference proteome</keyword>
<dbReference type="Proteomes" id="UP000294832">
    <property type="component" value="Unassembled WGS sequence"/>
</dbReference>
<evidence type="ECO:0000256" key="4">
    <source>
        <dbReference type="PIRSR" id="PIRSR613078-2"/>
    </source>
</evidence>
<evidence type="ECO:0000256" key="3">
    <source>
        <dbReference type="PIRSR" id="PIRSR613078-1"/>
    </source>
</evidence>
<name>A0A4R2FH62_9GAMM</name>
<dbReference type="InterPro" id="IPR001345">
    <property type="entry name" value="PG/BPGM_mutase_AS"/>
</dbReference>
<dbReference type="Pfam" id="PF00300">
    <property type="entry name" value="His_Phos_1"/>
    <property type="match status" value="1"/>
</dbReference>
<gene>
    <name evidence="5" type="ORF">EDC91_1079</name>
</gene>
<dbReference type="PANTHER" id="PTHR48100:SF1">
    <property type="entry name" value="HISTIDINE PHOSPHATASE FAMILY PROTEIN-RELATED"/>
    <property type="match status" value="1"/>
</dbReference>
<dbReference type="AlphaFoldDB" id="A0A4R2FH62"/>
<dbReference type="Gene3D" id="3.40.50.1240">
    <property type="entry name" value="Phosphoglycerate mutase-like"/>
    <property type="match status" value="1"/>
</dbReference>
<dbReference type="RefSeq" id="WP_133038425.1">
    <property type="nucleotide sequence ID" value="NZ_SLWF01000007.1"/>
</dbReference>
<dbReference type="InterPro" id="IPR050275">
    <property type="entry name" value="PGM_Phosphatase"/>
</dbReference>
<protein>
    <submittedName>
        <fullName evidence="5">Putative phosphoglycerate mutase</fullName>
    </submittedName>
</protein>
<dbReference type="PANTHER" id="PTHR48100">
    <property type="entry name" value="BROAD-SPECIFICITY PHOSPHATASE YOR283W-RELATED"/>
    <property type="match status" value="1"/>
</dbReference>
<keyword evidence="1" id="KW-0324">Glycolysis</keyword>
<dbReference type="PIRSF" id="PIRSF000709">
    <property type="entry name" value="6PFK_2-Ptase"/>
    <property type="match status" value="1"/>
</dbReference>
<keyword evidence="2" id="KW-0413">Isomerase</keyword>
<feature type="binding site" evidence="4">
    <location>
        <position position="73"/>
    </location>
    <ligand>
        <name>substrate</name>
    </ligand>
</feature>
<organism evidence="5 6">
    <name type="scientific">Shewanella fodinae</name>
    <dbReference type="NCBI Taxonomy" id="552357"/>
    <lineage>
        <taxon>Bacteria</taxon>
        <taxon>Pseudomonadati</taxon>
        <taxon>Pseudomonadota</taxon>
        <taxon>Gammaproteobacteria</taxon>
        <taxon>Alteromonadales</taxon>
        <taxon>Shewanellaceae</taxon>
        <taxon>Shewanella</taxon>
    </lineage>
</organism>
<evidence type="ECO:0000256" key="1">
    <source>
        <dbReference type="ARBA" id="ARBA00023152"/>
    </source>
</evidence>
<reference evidence="5 6" key="1">
    <citation type="submission" date="2019-03" db="EMBL/GenBank/DDBJ databases">
        <title>Freshwater and sediment microbial communities from various areas in North America, analyzing microbe dynamics in response to fracking.</title>
        <authorList>
            <person name="Lamendella R."/>
        </authorList>
    </citation>
    <scope>NUCLEOTIDE SEQUENCE [LARGE SCALE GENOMIC DNA]</scope>
    <source>
        <strain evidence="5 6">74A</strain>
    </source>
</reference>
<dbReference type="SUPFAM" id="SSF53254">
    <property type="entry name" value="Phosphoglycerate mutase-like"/>
    <property type="match status" value="1"/>
</dbReference>
<dbReference type="CDD" id="cd07067">
    <property type="entry name" value="HP_PGM_like"/>
    <property type="match status" value="1"/>
</dbReference>
<feature type="active site" description="Tele-phosphohistidine intermediate" evidence="3">
    <location>
        <position position="20"/>
    </location>
</feature>
<feature type="active site" description="Proton donor/acceptor" evidence="3">
    <location>
        <position position="100"/>
    </location>
</feature>
<accession>A0A4R2FH62</accession>
<evidence type="ECO:0000256" key="2">
    <source>
        <dbReference type="ARBA" id="ARBA00023235"/>
    </source>
</evidence>
<proteinExistence type="predicted"/>
<dbReference type="GO" id="GO:0005737">
    <property type="term" value="C:cytoplasm"/>
    <property type="evidence" value="ECO:0007669"/>
    <property type="project" value="TreeGrafter"/>
</dbReference>
<evidence type="ECO:0000313" key="5">
    <source>
        <dbReference type="EMBL" id="TCN86259.1"/>
    </source>
</evidence>
<evidence type="ECO:0000313" key="6">
    <source>
        <dbReference type="Proteomes" id="UP000294832"/>
    </source>
</evidence>
<dbReference type="SMART" id="SM00855">
    <property type="entry name" value="PGAM"/>
    <property type="match status" value="1"/>
</dbReference>
<dbReference type="GO" id="GO:0016791">
    <property type="term" value="F:phosphatase activity"/>
    <property type="evidence" value="ECO:0007669"/>
    <property type="project" value="TreeGrafter"/>
</dbReference>
<sequence>MQLLIKIYALMPAELYLLRHGQTRFNAERRLQGQCNSSLTALGERQAYAMGVTLKQHIRDIQQWQVVSSPLGRALQTAERVCAGLGISSEHIRTDARIQEVGLGQWEQCHIDEILASQPQLQQQPDWYLKAPQGEEFAAIRLRLNHWLAELHANDRLIVISHGLTGMILRALLLQLPYEEIWQLERPQDAFYYYRHGDLKKLNVAPDLLELTAHQ</sequence>
<dbReference type="InterPro" id="IPR013078">
    <property type="entry name" value="His_Pase_superF_clade-1"/>
</dbReference>
<dbReference type="InterPro" id="IPR029033">
    <property type="entry name" value="His_PPase_superfam"/>
</dbReference>
<comment type="caution">
    <text evidence="5">The sequence shown here is derived from an EMBL/GenBank/DDBJ whole genome shotgun (WGS) entry which is preliminary data.</text>
</comment>
<feature type="binding site" evidence="4">
    <location>
        <begin position="19"/>
        <end position="26"/>
    </location>
    <ligand>
        <name>substrate</name>
    </ligand>
</feature>
<dbReference type="OrthoDB" id="9781415at2"/>